<sequence length="469" mass="49257">MEVIAQIQFANWAAGGTLVQEDGGVHTAVGKAKPQPQPPNPNATNHAPAALLQLHNLCCCTPALARNRQVTLVQCPSPVPSSGLSQGQTVRLQAAPKLSGPGARPGQLGFFSQPGTSPPAEFSLITAGHVHRRLQLRRGGQLRPSPSPISSPMGRTQQLGSKKMRVGAQAPTDHAADAEPQVEKLEEDEATLVPVEDAAAGVEVEITMRIAKAKLHCPVCTLPLKPPVYQCAFGHLACGACRVQFPGTVRCYACGHSSGYVASTAMEGIVRSAKVLCPFDAYGCRSYVTYYHVPEHKRACPHAPCLCSELGCGGFAGPPAALRDHLRGAHSWRVDALRYGAVLELRVPESEPGQHRRVVVADDDGAVFLLAVGALGDGPVRFVSLVCARPGGAAAAGPRYACRMRAVGREDAAAAGMAESVIAEMEVPSSAEPGKVSVEEAASLVVLRRMLHGAAAEEIRVGILINKIV</sequence>
<evidence type="ECO:0000256" key="7">
    <source>
        <dbReference type="ARBA" id="ARBA00022771"/>
    </source>
</evidence>
<reference evidence="14 15" key="1">
    <citation type="submission" date="2024-02" db="EMBL/GenBank/DDBJ databases">
        <title>High-quality chromosome-scale genome assembly of Pensacola bahiagrass (Paspalum notatum Flugge var. saurae).</title>
        <authorList>
            <person name="Vega J.M."/>
            <person name="Podio M."/>
            <person name="Orjuela J."/>
            <person name="Siena L.A."/>
            <person name="Pessino S.C."/>
            <person name="Combes M.C."/>
            <person name="Mariac C."/>
            <person name="Albertini E."/>
            <person name="Pupilli F."/>
            <person name="Ortiz J.P.A."/>
            <person name="Leblanc O."/>
        </authorList>
    </citation>
    <scope>NUCLEOTIDE SEQUENCE [LARGE SCALE GENOMIC DNA]</scope>
    <source>
        <strain evidence="14">R1</strain>
        <tissue evidence="14">Leaf</tissue>
    </source>
</reference>
<dbReference type="GO" id="GO:0008270">
    <property type="term" value="F:zinc ion binding"/>
    <property type="evidence" value="ECO:0007669"/>
    <property type="project" value="UniProtKB-KW"/>
</dbReference>
<dbReference type="EC" id="2.3.2.27" evidence="4"/>
<dbReference type="EMBL" id="CP144748">
    <property type="protein sequence ID" value="WVZ72043.1"/>
    <property type="molecule type" value="Genomic_DNA"/>
</dbReference>
<evidence type="ECO:0000256" key="9">
    <source>
        <dbReference type="ARBA" id="ARBA00022833"/>
    </source>
</evidence>
<feature type="region of interest" description="Disordered" evidence="12">
    <location>
        <begin position="137"/>
        <end position="182"/>
    </location>
</feature>
<dbReference type="InterPro" id="IPR044286">
    <property type="entry name" value="SINL_plant"/>
</dbReference>
<evidence type="ECO:0000256" key="8">
    <source>
        <dbReference type="ARBA" id="ARBA00022786"/>
    </source>
</evidence>
<evidence type="ECO:0000259" key="13">
    <source>
        <dbReference type="PROSITE" id="PS51081"/>
    </source>
</evidence>
<evidence type="ECO:0000256" key="1">
    <source>
        <dbReference type="ARBA" id="ARBA00000900"/>
    </source>
</evidence>
<evidence type="ECO:0000256" key="11">
    <source>
        <dbReference type="PROSITE-ProRule" id="PRU00455"/>
    </source>
</evidence>
<feature type="compositionally biased region" description="Polar residues" evidence="12">
    <location>
        <begin position="148"/>
        <end position="160"/>
    </location>
</feature>
<evidence type="ECO:0000256" key="4">
    <source>
        <dbReference type="ARBA" id="ARBA00012483"/>
    </source>
</evidence>
<dbReference type="InterPro" id="IPR013083">
    <property type="entry name" value="Znf_RING/FYVE/PHD"/>
</dbReference>
<evidence type="ECO:0000256" key="3">
    <source>
        <dbReference type="ARBA" id="ARBA00009119"/>
    </source>
</evidence>
<dbReference type="GO" id="GO:0061630">
    <property type="term" value="F:ubiquitin protein ligase activity"/>
    <property type="evidence" value="ECO:0007669"/>
    <property type="project" value="UniProtKB-EC"/>
</dbReference>
<keyword evidence="7 11" id="KW-0863">Zinc-finger</keyword>
<dbReference type="PANTHER" id="PTHR46632">
    <property type="entry name" value="E3 UBIQUITIN-PROTEIN LIGASE SINA-LIKE 4"/>
    <property type="match status" value="1"/>
</dbReference>
<evidence type="ECO:0000256" key="6">
    <source>
        <dbReference type="ARBA" id="ARBA00022723"/>
    </source>
</evidence>
<keyword evidence="15" id="KW-1185">Reference proteome</keyword>
<comment type="function">
    <text evidence="10">E3 ubiquitin-protein ligase that mediates ubiquitination and subsequent proteasomal degradation of target proteins. E3 ubiquitin ligases accept ubiquitin from an E2 ubiquitin-conjugating enzyme in the form of a thioester and then directly transfers the ubiquitin to targeted substrates. It probably triggers the ubiquitin-mediated degradation of different substrates.</text>
</comment>
<dbReference type="SUPFAM" id="SSF49599">
    <property type="entry name" value="TRAF domain-like"/>
    <property type="match status" value="1"/>
</dbReference>
<keyword evidence="9" id="KW-0862">Zinc</keyword>
<comment type="catalytic activity">
    <reaction evidence="1">
        <text>S-ubiquitinyl-[E2 ubiquitin-conjugating enzyme]-L-cysteine + [acceptor protein]-L-lysine = [E2 ubiquitin-conjugating enzyme]-L-cysteine + N(6)-ubiquitinyl-[acceptor protein]-L-lysine.</text>
        <dbReference type="EC" id="2.3.2.27"/>
    </reaction>
</comment>
<dbReference type="AlphaFoldDB" id="A0AAQ3WRU4"/>
<proteinExistence type="inferred from homology"/>
<keyword evidence="6" id="KW-0479">Metal-binding</keyword>
<gene>
    <name evidence="14" type="ORF">U9M48_020561</name>
</gene>
<keyword evidence="8" id="KW-0833">Ubl conjugation pathway</keyword>
<evidence type="ECO:0000256" key="5">
    <source>
        <dbReference type="ARBA" id="ARBA00022679"/>
    </source>
</evidence>
<dbReference type="PROSITE" id="PS51081">
    <property type="entry name" value="ZF_SIAH"/>
    <property type="match status" value="1"/>
</dbReference>
<accession>A0AAQ3WRU4</accession>
<name>A0AAQ3WRU4_PASNO</name>
<comment type="similarity">
    <text evidence="3">Belongs to the SINA (Seven in absentia) family.</text>
</comment>
<dbReference type="InterPro" id="IPR049548">
    <property type="entry name" value="Sina-like_RING"/>
</dbReference>
<dbReference type="Gene3D" id="3.30.40.10">
    <property type="entry name" value="Zinc/RING finger domain, C3HC4 (zinc finger)"/>
    <property type="match status" value="1"/>
</dbReference>
<evidence type="ECO:0000256" key="12">
    <source>
        <dbReference type="SAM" id="MobiDB-lite"/>
    </source>
</evidence>
<comment type="pathway">
    <text evidence="2">Protein modification; protein ubiquitination.</text>
</comment>
<feature type="domain" description="SIAH-type" evidence="13">
    <location>
        <begin position="272"/>
        <end position="331"/>
    </location>
</feature>
<evidence type="ECO:0000313" key="15">
    <source>
        <dbReference type="Proteomes" id="UP001341281"/>
    </source>
</evidence>
<organism evidence="14 15">
    <name type="scientific">Paspalum notatum var. saurae</name>
    <dbReference type="NCBI Taxonomy" id="547442"/>
    <lineage>
        <taxon>Eukaryota</taxon>
        <taxon>Viridiplantae</taxon>
        <taxon>Streptophyta</taxon>
        <taxon>Embryophyta</taxon>
        <taxon>Tracheophyta</taxon>
        <taxon>Spermatophyta</taxon>
        <taxon>Magnoliopsida</taxon>
        <taxon>Liliopsida</taxon>
        <taxon>Poales</taxon>
        <taxon>Poaceae</taxon>
        <taxon>PACMAD clade</taxon>
        <taxon>Panicoideae</taxon>
        <taxon>Andropogonodae</taxon>
        <taxon>Paspaleae</taxon>
        <taxon>Paspalinae</taxon>
        <taxon>Paspalum</taxon>
    </lineage>
</organism>
<dbReference type="Proteomes" id="UP001341281">
    <property type="component" value="Chromosome 04"/>
</dbReference>
<evidence type="ECO:0000256" key="10">
    <source>
        <dbReference type="ARBA" id="ARBA00024004"/>
    </source>
</evidence>
<dbReference type="PANTHER" id="PTHR46632:SF18">
    <property type="entry name" value="OS01G0122200 PROTEIN"/>
    <property type="match status" value="1"/>
</dbReference>
<dbReference type="InterPro" id="IPR013010">
    <property type="entry name" value="Znf_SIAH"/>
</dbReference>
<keyword evidence="5" id="KW-0808">Transferase</keyword>
<evidence type="ECO:0000256" key="2">
    <source>
        <dbReference type="ARBA" id="ARBA00004906"/>
    </source>
</evidence>
<evidence type="ECO:0000313" key="14">
    <source>
        <dbReference type="EMBL" id="WVZ72043.1"/>
    </source>
</evidence>
<protein>
    <recommendedName>
        <fullName evidence="4">RING-type E3 ubiquitin transferase</fullName>
        <ecNumber evidence="4">2.3.2.27</ecNumber>
    </recommendedName>
</protein>
<dbReference type="Pfam" id="PF21362">
    <property type="entry name" value="Sina_RING"/>
    <property type="match status" value="1"/>
</dbReference>